<dbReference type="PANTHER" id="PTHR34611">
    <property type="match status" value="1"/>
</dbReference>
<dbReference type="InterPro" id="IPR025587">
    <property type="entry name" value="DUF4351"/>
</dbReference>
<evidence type="ECO:0000313" key="4">
    <source>
        <dbReference type="EMBL" id="GAQ24538.1"/>
    </source>
</evidence>
<dbReference type="Proteomes" id="UP000062160">
    <property type="component" value="Unassembled WGS sequence"/>
</dbReference>
<dbReference type="Pfam" id="PF14261">
    <property type="entry name" value="DUF4351"/>
    <property type="match status" value="1"/>
</dbReference>
<dbReference type="InterPro" id="IPR006842">
    <property type="entry name" value="Transposase_31"/>
</dbReference>
<dbReference type="Pfam" id="PF04754">
    <property type="entry name" value="Transposase_31"/>
    <property type="match status" value="1"/>
</dbReference>
<comment type="similarity">
    <text evidence="1">Belongs to the Rpn/YhgA-like nuclease family.</text>
</comment>
<proteinExistence type="inferred from homology"/>
<name>A0A0U9HD29_9FIRM</name>
<evidence type="ECO:0000256" key="1">
    <source>
        <dbReference type="ARBA" id="ARBA00009787"/>
    </source>
</evidence>
<dbReference type="GO" id="GO:1990238">
    <property type="term" value="F:double-stranded DNA endonuclease activity"/>
    <property type="evidence" value="ECO:0007669"/>
    <property type="project" value="TreeGrafter"/>
</dbReference>
<evidence type="ECO:0000259" key="3">
    <source>
        <dbReference type="Pfam" id="PF14261"/>
    </source>
</evidence>
<evidence type="ECO:0008006" key="6">
    <source>
        <dbReference type="Google" id="ProtNLM"/>
    </source>
</evidence>
<dbReference type="PANTHER" id="PTHR34611:SF2">
    <property type="entry name" value="INACTIVE RECOMBINATION-PROMOTING NUCLEASE-LIKE PROTEIN RPNE-RELATED"/>
    <property type="match status" value="1"/>
</dbReference>
<dbReference type="EMBL" id="DF976999">
    <property type="protein sequence ID" value="GAQ24538.1"/>
    <property type="molecule type" value="Genomic_DNA"/>
</dbReference>
<sequence>MGIQNPHDKFFKEIFGNVEVAEDFFTNYLPQSVLDIIDLKTIELQKDSFINKDLEESFSDLLFKVNINNTQGYIYFLFEHKSYPSKDIAFQLLKYMIEIWESKVRKEQLNKLPIIIPLVIYHGKERWKASTALKEMITGYDKLPEDVKIYIPNYEYLLYDISRFTDEEIKGKAQLKIFFTTVRDIFTKSGKGAWDSIDRAIAYLKELEDKQTATEYFETLMRYIFSVDKSLTSSDVSKIVKKIETTYPEGSEVVMTLAEKLREEGLKEGLEKGLEEGLEKGQVTALAKTALKLLSRKFGPLPEELKSKISKLDAVTLEVIIDGIFDYESLDDVKKYIK</sequence>
<dbReference type="OrthoDB" id="1980949at2"/>
<accession>A0A0U9HD29</accession>
<dbReference type="InterPro" id="IPR051699">
    <property type="entry name" value="Rpn/YhgA-like_nuclease"/>
</dbReference>
<dbReference type="STRING" id="224999.GCA_001485475_00537"/>
<dbReference type="InterPro" id="IPR010106">
    <property type="entry name" value="RpnA"/>
</dbReference>
<protein>
    <recommendedName>
        <fullName evidence="6">Transposase (putative) YhgA-like domain-containing protein</fullName>
    </recommendedName>
</protein>
<gene>
    <name evidence="4" type="ORF">TSYNT_5385</name>
</gene>
<organism evidence="4">
    <name type="scientific">Tepidanaerobacter syntrophicus</name>
    <dbReference type="NCBI Taxonomy" id="224999"/>
    <lineage>
        <taxon>Bacteria</taxon>
        <taxon>Bacillati</taxon>
        <taxon>Bacillota</taxon>
        <taxon>Clostridia</taxon>
        <taxon>Thermosediminibacterales</taxon>
        <taxon>Tepidanaerobacteraceae</taxon>
        <taxon>Tepidanaerobacter</taxon>
    </lineage>
</organism>
<dbReference type="RefSeq" id="WP_059031594.1">
    <property type="nucleotide sequence ID" value="NZ_DF976999.1"/>
</dbReference>
<dbReference type="NCBIfam" id="TIGR01784">
    <property type="entry name" value="T_den_put_tspse"/>
    <property type="match status" value="1"/>
</dbReference>
<evidence type="ECO:0000313" key="5">
    <source>
        <dbReference type="Proteomes" id="UP000062160"/>
    </source>
</evidence>
<reference evidence="4" key="1">
    <citation type="journal article" date="2016" name="Genome Announc.">
        <title>Draft Genome Sequence of the Syntrophic Lactate-Degrading Bacterium Tepidanaerobacter syntrophicus JLT.</title>
        <authorList>
            <person name="Matsuura N."/>
            <person name="Ohashi A."/>
            <person name="Tourlousse D.M."/>
            <person name="Sekiguchi Y."/>
        </authorList>
    </citation>
    <scope>NUCLEOTIDE SEQUENCE [LARGE SCALE GENOMIC DNA]</scope>
    <source>
        <strain evidence="4">JL</strain>
    </source>
</reference>
<dbReference type="GO" id="GO:0006310">
    <property type="term" value="P:DNA recombination"/>
    <property type="evidence" value="ECO:0007669"/>
    <property type="project" value="TreeGrafter"/>
</dbReference>
<evidence type="ECO:0000259" key="2">
    <source>
        <dbReference type="Pfam" id="PF04754"/>
    </source>
</evidence>
<dbReference type="AlphaFoldDB" id="A0A0U9HD29"/>
<feature type="domain" description="DUF4351" evidence="3">
    <location>
        <begin position="290"/>
        <end position="336"/>
    </location>
</feature>
<keyword evidence="5" id="KW-1185">Reference proteome</keyword>
<feature type="domain" description="Transposase (putative) YhgA-like" evidence="2">
    <location>
        <begin position="5"/>
        <end position="209"/>
    </location>
</feature>